<reference evidence="2 3" key="1">
    <citation type="submission" date="2016-04" db="EMBL/GenBank/DDBJ databases">
        <title>A degradative enzymes factory behind the ericoid mycorrhizal symbiosis.</title>
        <authorList>
            <consortium name="DOE Joint Genome Institute"/>
            <person name="Martino E."/>
            <person name="Morin E."/>
            <person name="Grelet G."/>
            <person name="Kuo A."/>
            <person name="Kohler A."/>
            <person name="Daghino S."/>
            <person name="Barry K."/>
            <person name="Choi C."/>
            <person name="Cichocki N."/>
            <person name="Clum A."/>
            <person name="Copeland A."/>
            <person name="Hainaut M."/>
            <person name="Haridas S."/>
            <person name="Labutti K."/>
            <person name="Lindquist E."/>
            <person name="Lipzen A."/>
            <person name="Khouja H.-R."/>
            <person name="Murat C."/>
            <person name="Ohm R."/>
            <person name="Olson A."/>
            <person name="Spatafora J."/>
            <person name="Veneault-Fourrey C."/>
            <person name="Henrissat B."/>
            <person name="Grigoriev I."/>
            <person name="Martin F."/>
            <person name="Perotto S."/>
        </authorList>
    </citation>
    <scope>NUCLEOTIDE SEQUENCE [LARGE SCALE GENOMIC DNA]</scope>
    <source>
        <strain evidence="2 3">F</strain>
    </source>
</reference>
<name>A0A2J6SCG3_HYAVF</name>
<keyword evidence="3" id="KW-1185">Reference proteome</keyword>
<organism evidence="2 3">
    <name type="scientific">Hyaloscypha variabilis (strain UAMH 11265 / GT02V1 / F)</name>
    <name type="common">Meliniomyces variabilis</name>
    <dbReference type="NCBI Taxonomy" id="1149755"/>
    <lineage>
        <taxon>Eukaryota</taxon>
        <taxon>Fungi</taxon>
        <taxon>Dikarya</taxon>
        <taxon>Ascomycota</taxon>
        <taxon>Pezizomycotina</taxon>
        <taxon>Leotiomycetes</taxon>
        <taxon>Helotiales</taxon>
        <taxon>Hyaloscyphaceae</taxon>
        <taxon>Hyaloscypha</taxon>
        <taxon>Hyaloscypha variabilis</taxon>
    </lineage>
</organism>
<gene>
    <name evidence="2" type="ORF">L207DRAFT_505484</name>
</gene>
<evidence type="ECO:0000259" key="1">
    <source>
        <dbReference type="PROSITE" id="PS51186"/>
    </source>
</evidence>
<dbReference type="Proteomes" id="UP000235786">
    <property type="component" value="Unassembled WGS sequence"/>
</dbReference>
<dbReference type="Gene3D" id="3.40.630.30">
    <property type="match status" value="1"/>
</dbReference>
<dbReference type="AlphaFoldDB" id="A0A2J6SCG3"/>
<dbReference type="InterPro" id="IPR016181">
    <property type="entry name" value="Acyl_CoA_acyltransferase"/>
</dbReference>
<accession>A0A2J6SCG3</accession>
<proteinExistence type="predicted"/>
<dbReference type="EMBL" id="KZ613937">
    <property type="protein sequence ID" value="PMD48450.1"/>
    <property type="molecule type" value="Genomic_DNA"/>
</dbReference>
<dbReference type="PROSITE" id="PS51186">
    <property type="entry name" value="GNAT"/>
    <property type="match status" value="1"/>
</dbReference>
<dbReference type="CDD" id="cd04301">
    <property type="entry name" value="NAT_SF"/>
    <property type="match status" value="1"/>
</dbReference>
<protein>
    <recommendedName>
        <fullName evidence="1">N-acetyltransferase domain-containing protein</fullName>
    </recommendedName>
</protein>
<sequence length="274" mass="29604">MLLTSREMAQRLEEADVLHVTRQIEACTRLFPDNKSITVPIGNGVAAITQPALGRKFNRIIGYGMGVSVSEKDLANVEDLFTKSGIDTGISLCPLADPSTLELLASRGYRVTGLLNNHVRILTDEDLEEVKIEGVEISRLPAERAQEFPDWSVAGFRDDGKSELLLDTLAKTAVLRADTSLYIASLDGKVAGTATLALIETSRGGVAHLCIDSTLPEFRGRGIQTALLKARLADARKAGYEIASVGARPGNGSCRNIERAGFSLAYTKIWFVKS</sequence>
<dbReference type="InterPro" id="IPR000182">
    <property type="entry name" value="GNAT_dom"/>
</dbReference>
<dbReference type="OrthoDB" id="3853310at2759"/>
<dbReference type="GO" id="GO:0016747">
    <property type="term" value="F:acyltransferase activity, transferring groups other than amino-acyl groups"/>
    <property type="evidence" value="ECO:0007669"/>
    <property type="project" value="InterPro"/>
</dbReference>
<feature type="domain" description="N-acetyltransferase" evidence="1">
    <location>
        <begin position="135"/>
        <end position="274"/>
    </location>
</feature>
<dbReference type="Pfam" id="PF00583">
    <property type="entry name" value="Acetyltransf_1"/>
    <property type="match status" value="1"/>
</dbReference>
<dbReference type="SUPFAM" id="SSF55729">
    <property type="entry name" value="Acyl-CoA N-acyltransferases (Nat)"/>
    <property type="match status" value="1"/>
</dbReference>
<evidence type="ECO:0000313" key="2">
    <source>
        <dbReference type="EMBL" id="PMD48450.1"/>
    </source>
</evidence>
<evidence type="ECO:0000313" key="3">
    <source>
        <dbReference type="Proteomes" id="UP000235786"/>
    </source>
</evidence>